<accession>A0A1E5UHX0</accession>
<evidence type="ECO:0000259" key="2">
    <source>
        <dbReference type="Pfam" id="PF16411"/>
    </source>
</evidence>
<dbReference type="Gene3D" id="2.60.40.3620">
    <property type="match status" value="3"/>
</dbReference>
<protein>
    <submittedName>
        <fullName evidence="3">SusE outer membrane family protein</fullName>
    </submittedName>
</protein>
<feature type="domain" description="SusE outer membrane protein" evidence="1">
    <location>
        <begin position="38"/>
        <end position="134"/>
    </location>
</feature>
<dbReference type="Pfam" id="PF16411">
    <property type="entry name" value="SusF_SusE"/>
    <property type="match status" value="1"/>
</dbReference>
<dbReference type="PATRIC" id="fig|237258.4.peg.1901"/>
<name>A0A1E5UHX0_9FLAO</name>
<comment type="caution">
    <text evidence="3">The sequence shown here is derived from an EMBL/GenBank/DDBJ whole genome shotgun (WGS) entry which is preliminary data.</text>
</comment>
<keyword evidence="4" id="KW-1185">Reference proteome</keyword>
<gene>
    <name evidence="3" type="ORF">BHF72_1029</name>
</gene>
<proteinExistence type="predicted"/>
<organism evidence="3 4">
    <name type="scientific">Cloacibacterium normanense</name>
    <dbReference type="NCBI Taxonomy" id="237258"/>
    <lineage>
        <taxon>Bacteria</taxon>
        <taxon>Pseudomonadati</taxon>
        <taxon>Bacteroidota</taxon>
        <taxon>Flavobacteriia</taxon>
        <taxon>Flavobacteriales</taxon>
        <taxon>Weeksellaceae</taxon>
    </lineage>
</organism>
<dbReference type="EMBL" id="MKGI01000004">
    <property type="protein sequence ID" value="OEL12484.1"/>
    <property type="molecule type" value="Genomic_DNA"/>
</dbReference>
<feature type="domain" description="Outer membrane protein SusF/SusE-like C-terminal" evidence="2">
    <location>
        <begin position="382"/>
        <end position="480"/>
    </location>
</feature>
<evidence type="ECO:0000313" key="3">
    <source>
        <dbReference type="EMBL" id="OEL12484.1"/>
    </source>
</evidence>
<dbReference type="InterPro" id="IPR032187">
    <property type="entry name" value="SusF/SusE-like_C"/>
</dbReference>
<dbReference type="InterPro" id="IPR025970">
    <property type="entry name" value="SusE"/>
</dbReference>
<evidence type="ECO:0000313" key="4">
    <source>
        <dbReference type="Proteomes" id="UP000095601"/>
    </source>
</evidence>
<dbReference type="KEGG" id="cnr:EB819_03440"/>
<reference evidence="3 4" key="1">
    <citation type="submission" date="2016-09" db="EMBL/GenBank/DDBJ databases">
        <authorList>
            <person name="Capua I."/>
            <person name="De Benedictis P."/>
            <person name="Joannis T."/>
            <person name="Lombin L.H."/>
            <person name="Cattoli G."/>
        </authorList>
    </citation>
    <scope>NUCLEOTIDE SEQUENCE [LARGE SCALE GENOMIC DNA]</scope>
    <source>
        <strain evidence="3 4">NRS-1</strain>
    </source>
</reference>
<dbReference type="OrthoDB" id="975117at2"/>
<dbReference type="AlphaFoldDB" id="A0A1E5UHX0"/>
<dbReference type="RefSeq" id="WP_074650908.1">
    <property type="nucleotide sequence ID" value="NZ_CP034157.1"/>
</dbReference>
<dbReference type="GO" id="GO:2001070">
    <property type="term" value="F:starch binding"/>
    <property type="evidence" value="ECO:0007669"/>
    <property type="project" value="InterPro"/>
</dbReference>
<sequence length="484" mass="54198">MKTINHIKNWKKSIFWIIPMLLLGIIACREELNQENFETSELSVKTSEITKLLPNMYNSKFTFSWTAGNNQGTNSAITYKLELDKKENNFSNPQTFEIGKNIYSYDLLIGDLNSLLINKFGANPDKSIIMQVRITATFGDTSVEPQTAITDFTLTPFKPFTNTLYIVGDATPNGWDITKATALTRSSSNPAEFTYYGQLKQGNFKFAVNQNSCWCQDFYNKDANDDTKIIYNEGGNGVDLQWTIDNASLYKITVNLITQSIKIEKMSGPQFNDIWIVGDASPSGWDVNNPVAFKQDLTNPFIFTLECSLNEGNFKLLTGTKGDWCGEWYRPLVDNQDLSATGVEQNSGCTNDNKWKVTSASAGRYKITLNTASNSIKFEPVNIYLIGDATPNGWNMGSLTPMQKNGSVYTWTGQLNPGEFKFTKFNSNWCDGTEIIAETANQTIANTAFKLRDNCQGDDNKWKVSASGTYTITLNLDTNSLEIK</sequence>
<dbReference type="Pfam" id="PF14292">
    <property type="entry name" value="SusE"/>
    <property type="match status" value="1"/>
</dbReference>
<dbReference type="STRING" id="237258.SAMN04489756_11121"/>
<evidence type="ECO:0000259" key="1">
    <source>
        <dbReference type="Pfam" id="PF14292"/>
    </source>
</evidence>
<dbReference type="GO" id="GO:0019867">
    <property type="term" value="C:outer membrane"/>
    <property type="evidence" value="ECO:0007669"/>
    <property type="project" value="InterPro"/>
</dbReference>
<dbReference type="Proteomes" id="UP000095601">
    <property type="component" value="Unassembled WGS sequence"/>
</dbReference>
<dbReference type="PROSITE" id="PS51257">
    <property type="entry name" value="PROKAR_LIPOPROTEIN"/>
    <property type="match status" value="1"/>
</dbReference>